<protein>
    <submittedName>
        <fullName evidence="1">Uncharacterized protein</fullName>
    </submittedName>
</protein>
<dbReference type="Proteomes" id="UP000265140">
    <property type="component" value="Chromosome 20"/>
</dbReference>
<evidence type="ECO:0000313" key="1">
    <source>
        <dbReference type="Ensembl" id="ENSELUP00000032810.2"/>
    </source>
</evidence>
<dbReference type="InParanoid" id="A0A3P8ZV98"/>
<proteinExistence type="predicted"/>
<keyword evidence="2" id="KW-1185">Reference proteome</keyword>
<dbReference type="Bgee" id="ENSELUG00000010834">
    <property type="expression patterns" value="Expressed in brain and 12 other cell types or tissues"/>
</dbReference>
<reference evidence="2" key="1">
    <citation type="journal article" date="2014" name="PLoS ONE">
        <title>The genome and linkage map of the northern pike (Esox lucius): conserved synteny revealed between the salmonid sister group and the Neoteleostei.</title>
        <authorList>
            <person name="Rondeau E.B."/>
            <person name="Minkley D.R."/>
            <person name="Leong J.S."/>
            <person name="Messmer A.M."/>
            <person name="Jantzen J.R."/>
            <person name="von Schalburg K.R."/>
            <person name="Lemon C."/>
            <person name="Bird N.H."/>
            <person name="Koop B.F."/>
        </authorList>
    </citation>
    <scope>NUCLEOTIDE SEQUENCE</scope>
</reference>
<evidence type="ECO:0000313" key="2">
    <source>
        <dbReference type="Proteomes" id="UP000265140"/>
    </source>
</evidence>
<reference evidence="1" key="3">
    <citation type="submission" date="2025-08" db="UniProtKB">
        <authorList>
            <consortium name="Ensembl"/>
        </authorList>
    </citation>
    <scope>IDENTIFICATION</scope>
</reference>
<sequence>MLDKYKLQLQLYLRYMPSTIVSFLCVQVRRAALQALLERERDQYVIELNRLGKAIYQQRI</sequence>
<accession>A0A3P8ZV98</accession>
<organism evidence="1 2">
    <name type="scientific">Esox lucius</name>
    <name type="common">Northern pike</name>
    <dbReference type="NCBI Taxonomy" id="8010"/>
    <lineage>
        <taxon>Eukaryota</taxon>
        <taxon>Metazoa</taxon>
        <taxon>Chordata</taxon>
        <taxon>Craniata</taxon>
        <taxon>Vertebrata</taxon>
        <taxon>Euteleostomi</taxon>
        <taxon>Actinopterygii</taxon>
        <taxon>Neopterygii</taxon>
        <taxon>Teleostei</taxon>
        <taxon>Protacanthopterygii</taxon>
        <taxon>Esociformes</taxon>
        <taxon>Esocidae</taxon>
        <taxon>Esox</taxon>
    </lineage>
</organism>
<reference evidence="1" key="2">
    <citation type="submission" date="2020-02" db="EMBL/GenBank/DDBJ databases">
        <title>Esox lucius (northern pike) genome, fEsoLuc1, primary haplotype.</title>
        <authorList>
            <person name="Myers G."/>
            <person name="Karagic N."/>
            <person name="Meyer A."/>
            <person name="Pippel M."/>
            <person name="Reichard M."/>
            <person name="Winkler S."/>
            <person name="Tracey A."/>
            <person name="Sims Y."/>
            <person name="Howe K."/>
            <person name="Rhie A."/>
            <person name="Formenti G."/>
            <person name="Durbin R."/>
            <person name="Fedrigo O."/>
            <person name="Jarvis E.D."/>
        </authorList>
    </citation>
    <scope>NUCLEOTIDE SEQUENCE [LARGE SCALE GENOMIC DNA]</scope>
</reference>
<dbReference type="Ensembl" id="ENSELUT00000002315.3">
    <property type="protein sequence ID" value="ENSELUP00000032810.2"/>
    <property type="gene ID" value="ENSELUG00000010834.3"/>
</dbReference>
<dbReference type="InterPro" id="IPR029375">
    <property type="entry name" value="CFAP141"/>
</dbReference>
<dbReference type="AlphaFoldDB" id="A0A3P8ZV98"/>
<reference evidence="1" key="4">
    <citation type="submission" date="2025-09" db="UniProtKB">
        <authorList>
            <consortium name="Ensembl"/>
        </authorList>
    </citation>
    <scope>IDENTIFICATION</scope>
</reference>
<dbReference type="GeneTree" id="ENSGT00990000212773"/>
<name>A0A3P8ZV98_ESOLU</name>
<dbReference type="Pfam" id="PF15104">
    <property type="entry name" value="CFAP141"/>
    <property type="match status" value="1"/>
</dbReference>